<evidence type="ECO:0000256" key="2">
    <source>
        <dbReference type="SAM" id="Phobius"/>
    </source>
</evidence>
<reference evidence="4" key="1">
    <citation type="journal article" date="2019" name="Int. J. Syst. Evol. Microbiol.">
        <title>The Global Catalogue of Microorganisms (GCM) 10K type strain sequencing project: providing services to taxonomists for standard genome sequencing and annotation.</title>
        <authorList>
            <consortium name="The Broad Institute Genomics Platform"/>
            <consortium name="The Broad Institute Genome Sequencing Center for Infectious Disease"/>
            <person name="Wu L."/>
            <person name="Ma J."/>
        </authorList>
    </citation>
    <scope>NUCLEOTIDE SEQUENCE [LARGE SCALE GENOMIC DNA]</scope>
    <source>
        <strain evidence="4">NBRC 109341</strain>
    </source>
</reference>
<keyword evidence="2" id="KW-0812">Transmembrane</keyword>
<dbReference type="RefSeq" id="WP_284307768.1">
    <property type="nucleotide sequence ID" value="NZ_BSPB01000014.1"/>
</dbReference>
<organism evidence="3 4">
    <name type="scientific">Hydrogenophaga electricum</name>
    <dbReference type="NCBI Taxonomy" id="1230953"/>
    <lineage>
        <taxon>Bacteria</taxon>
        <taxon>Pseudomonadati</taxon>
        <taxon>Pseudomonadota</taxon>
        <taxon>Betaproteobacteria</taxon>
        <taxon>Burkholderiales</taxon>
        <taxon>Comamonadaceae</taxon>
        <taxon>Hydrogenophaga</taxon>
    </lineage>
</organism>
<evidence type="ECO:0000256" key="1">
    <source>
        <dbReference type="SAM" id="MobiDB-lite"/>
    </source>
</evidence>
<comment type="caution">
    <text evidence="3">The sequence shown here is derived from an EMBL/GenBank/DDBJ whole genome shotgun (WGS) entry which is preliminary data.</text>
</comment>
<protein>
    <submittedName>
        <fullName evidence="3">Cytochrome c oxidase subunit I</fullName>
    </submittedName>
</protein>
<sequence length="242" mass="26592">MSGSNSSPPADNGTAPPRDEPLTLTVHSLPAADAQTVRSAVDTRAGRWKMVLLLLVSAAPVIASYFTYYVIRPQGRTNYGELVDPQRPLPAWTGRDAAGAEVPLTALRGQWLLLSVADSSCAQVCQDHLYLQRQLRESLGKDKDRMDWVWLRTGEAAVPEALRAGVASATVLQVDAAAVAQWLQPAQGQRLEDHLYVIDPQGNWMMRFPANVEPKRARRDLERLMRASSSWDRAGRESGAGH</sequence>
<dbReference type="Proteomes" id="UP001156903">
    <property type="component" value="Unassembled WGS sequence"/>
</dbReference>
<dbReference type="InterPro" id="IPR036249">
    <property type="entry name" value="Thioredoxin-like_sf"/>
</dbReference>
<dbReference type="Gene3D" id="3.40.30.10">
    <property type="entry name" value="Glutaredoxin"/>
    <property type="match status" value="1"/>
</dbReference>
<evidence type="ECO:0000313" key="4">
    <source>
        <dbReference type="Proteomes" id="UP001156903"/>
    </source>
</evidence>
<feature type="region of interest" description="Disordered" evidence="1">
    <location>
        <begin position="1"/>
        <end position="22"/>
    </location>
</feature>
<keyword evidence="2" id="KW-1133">Transmembrane helix</keyword>
<dbReference type="SUPFAM" id="SSF52833">
    <property type="entry name" value="Thioredoxin-like"/>
    <property type="match status" value="1"/>
</dbReference>
<name>A0ABQ6C4M6_9BURK</name>
<evidence type="ECO:0000313" key="3">
    <source>
        <dbReference type="EMBL" id="GLS14704.1"/>
    </source>
</evidence>
<keyword evidence="2" id="KW-0472">Membrane</keyword>
<dbReference type="EMBL" id="BSPB01000014">
    <property type="protein sequence ID" value="GLS14704.1"/>
    <property type="molecule type" value="Genomic_DNA"/>
</dbReference>
<accession>A0ABQ6C4M6</accession>
<gene>
    <name evidence="3" type="ORF">GCM10007935_21360</name>
</gene>
<proteinExistence type="predicted"/>
<keyword evidence="4" id="KW-1185">Reference proteome</keyword>
<feature type="transmembrane region" description="Helical" evidence="2">
    <location>
        <begin position="51"/>
        <end position="71"/>
    </location>
</feature>